<dbReference type="Ensembl" id="ENSEBUT00000021436.1">
    <property type="protein sequence ID" value="ENSEBUP00000020859.1"/>
    <property type="gene ID" value="ENSEBUG00000012888.1"/>
</dbReference>
<dbReference type="Pfam" id="PF05422">
    <property type="entry name" value="SIN1"/>
    <property type="match status" value="1"/>
</dbReference>
<dbReference type="InterPro" id="IPR032679">
    <property type="entry name" value="Sin1_N"/>
</dbReference>
<reference evidence="4" key="2">
    <citation type="submission" date="2025-09" db="UniProtKB">
        <authorList>
            <consortium name="Ensembl"/>
        </authorList>
    </citation>
    <scope>IDENTIFICATION</scope>
</reference>
<dbReference type="Pfam" id="PF16978">
    <property type="entry name" value="CRIM"/>
    <property type="match status" value="1"/>
</dbReference>
<feature type="domain" description="Sin1 N-terminal" evidence="2">
    <location>
        <begin position="43"/>
        <end position="103"/>
    </location>
</feature>
<name>A0A8C4QUM8_EPTBU</name>
<dbReference type="GO" id="GO:0031932">
    <property type="term" value="C:TORC2 complex"/>
    <property type="evidence" value="ECO:0007669"/>
    <property type="project" value="InterPro"/>
</dbReference>
<feature type="domain" description="CRIM" evidence="3">
    <location>
        <begin position="137"/>
        <end position="231"/>
    </location>
</feature>
<reference evidence="4" key="1">
    <citation type="submission" date="2025-08" db="UniProtKB">
        <authorList>
            <consortium name="Ensembl"/>
        </authorList>
    </citation>
    <scope>IDENTIFICATION</scope>
</reference>
<comment type="similarity">
    <text evidence="1">Belongs to the SIN1 family.</text>
</comment>
<evidence type="ECO:0000313" key="5">
    <source>
        <dbReference type="Proteomes" id="UP000694388"/>
    </source>
</evidence>
<dbReference type="GO" id="GO:0005737">
    <property type="term" value="C:cytoplasm"/>
    <property type="evidence" value="ECO:0007669"/>
    <property type="project" value="TreeGrafter"/>
</dbReference>
<dbReference type="GO" id="GO:0005886">
    <property type="term" value="C:plasma membrane"/>
    <property type="evidence" value="ECO:0007669"/>
    <property type="project" value="TreeGrafter"/>
</dbReference>
<evidence type="ECO:0000313" key="4">
    <source>
        <dbReference type="Ensembl" id="ENSEBUP00000020859.1"/>
    </source>
</evidence>
<dbReference type="InterPro" id="IPR008828">
    <property type="entry name" value="Sin1/Avo1"/>
</dbReference>
<dbReference type="GeneTree" id="ENSGT00390000000642"/>
<dbReference type="GO" id="GO:0005546">
    <property type="term" value="F:phosphatidylinositol-4,5-bisphosphate binding"/>
    <property type="evidence" value="ECO:0007669"/>
    <property type="project" value="TreeGrafter"/>
</dbReference>
<protein>
    <submittedName>
        <fullName evidence="4">Uncharacterized protein</fullName>
    </submittedName>
</protein>
<dbReference type="OMA" id="TEMCEMV"/>
<dbReference type="PANTHER" id="PTHR13335:SF1">
    <property type="entry name" value="TARGET OF RAPAMYCIN COMPLEX 2 SUBUNIT MAPKAP1"/>
    <property type="match status" value="1"/>
</dbReference>
<proteinExistence type="inferred from homology"/>
<evidence type="ECO:0000256" key="1">
    <source>
        <dbReference type="ARBA" id="ARBA00009407"/>
    </source>
</evidence>
<dbReference type="Proteomes" id="UP000694388">
    <property type="component" value="Unplaced"/>
</dbReference>
<dbReference type="PANTHER" id="PTHR13335">
    <property type="entry name" value="TARGET OF RAPAMYCIN COMPLEX 2 SUBUNIT MAPKAP1"/>
    <property type="match status" value="1"/>
</dbReference>
<dbReference type="InterPro" id="IPR031567">
    <property type="entry name" value="CRIM_dom"/>
</dbReference>
<evidence type="ECO:0000259" key="3">
    <source>
        <dbReference type="Pfam" id="PF16978"/>
    </source>
</evidence>
<keyword evidence="5" id="KW-1185">Reference proteome</keyword>
<dbReference type="GO" id="GO:0038203">
    <property type="term" value="P:TORC2 signaling"/>
    <property type="evidence" value="ECO:0007669"/>
    <property type="project" value="TreeGrafter"/>
</dbReference>
<organism evidence="4 5">
    <name type="scientific">Eptatretus burgeri</name>
    <name type="common">Inshore hagfish</name>
    <dbReference type="NCBI Taxonomy" id="7764"/>
    <lineage>
        <taxon>Eukaryota</taxon>
        <taxon>Metazoa</taxon>
        <taxon>Chordata</taxon>
        <taxon>Craniata</taxon>
        <taxon>Vertebrata</taxon>
        <taxon>Cyclostomata</taxon>
        <taxon>Myxini</taxon>
        <taxon>Myxiniformes</taxon>
        <taxon>Myxinidae</taxon>
        <taxon>Eptatretinae</taxon>
        <taxon>Eptatretus</taxon>
    </lineage>
</organism>
<dbReference type="AlphaFoldDB" id="A0A8C4QUM8"/>
<evidence type="ECO:0000259" key="2">
    <source>
        <dbReference type="Pfam" id="PF05422"/>
    </source>
</evidence>
<sequence>MTFYDDPAVLLNLIKQSHVTGDDTGLCDMVFKDRDVTWLGSRLSTRSSEPSPLSMDITLGCNLGVRFRSNTVQQMDRVRKELESDINCQSVCWKDISSNMSGEKCCVWIAVRFESLNPSLSLQRLRPLQVFVGVMATKKIEVLFPGGSDTETHLSMSVVVVANACVQDVVGLICWQYTNEGRVPKLKEQVDTYHLRIVEDDGEVDEDLPPLDSREPIRNLGFHTLAFVERMDRPTPVTTQVIPWTILELISVSDSEPIAVVTEHSGNPRSSGCCDCDSILHQHHGNGFARAYRSWYKGGCLCFGPAW</sequence>
<accession>A0A8C4QUM8</accession>